<name>A0A9N9ETB0_FUNMO</name>
<feature type="non-terminal residue" evidence="1">
    <location>
        <position position="1"/>
    </location>
</feature>
<evidence type="ECO:0000313" key="1">
    <source>
        <dbReference type="EMBL" id="CAG8684985.1"/>
    </source>
</evidence>
<organism evidence="1 2">
    <name type="scientific">Funneliformis mosseae</name>
    <name type="common">Endomycorrhizal fungus</name>
    <name type="synonym">Glomus mosseae</name>
    <dbReference type="NCBI Taxonomy" id="27381"/>
    <lineage>
        <taxon>Eukaryota</taxon>
        <taxon>Fungi</taxon>
        <taxon>Fungi incertae sedis</taxon>
        <taxon>Mucoromycota</taxon>
        <taxon>Glomeromycotina</taxon>
        <taxon>Glomeromycetes</taxon>
        <taxon>Glomerales</taxon>
        <taxon>Glomeraceae</taxon>
        <taxon>Funneliformis</taxon>
    </lineage>
</organism>
<protein>
    <submittedName>
        <fullName evidence="1">14591_t:CDS:1</fullName>
    </submittedName>
</protein>
<dbReference type="Proteomes" id="UP000789375">
    <property type="component" value="Unassembled WGS sequence"/>
</dbReference>
<accession>A0A9N9ETB0</accession>
<dbReference type="EMBL" id="CAJVPP010007165">
    <property type="protein sequence ID" value="CAG8684985.1"/>
    <property type="molecule type" value="Genomic_DNA"/>
</dbReference>
<reference evidence="1" key="1">
    <citation type="submission" date="2021-06" db="EMBL/GenBank/DDBJ databases">
        <authorList>
            <person name="Kallberg Y."/>
            <person name="Tangrot J."/>
            <person name="Rosling A."/>
        </authorList>
    </citation>
    <scope>NUCLEOTIDE SEQUENCE</scope>
    <source>
        <strain evidence="1">87-6 pot B 2015</strain>
    </source>
</reference>
<dbReference type="AlphaFoldDB" id="A0A9N9ETB0"/>
<comment type="caution">
    <text evidence="1">The sequence shown here is derived from an EMBL/GenBank/DDBJ whole genome shotgun (WGS) entry which is preliminary data.</text>
</comment>
<proteinExistence type="predicted"/>
<keyword evidence="2" id="KW-1185">Reference proteome</keyword>
<evidence type="ECO:0000313" key="2">
    <source>
        <dbReference type="Proteomes" id="UP000789375"/>
    </source>
</evidence>
<gene>
    <name evidence="1" type="ORF">FMOSSE_LOCUS13087</name>
</gene>
<sequence>LRRIVYVRSILLKRKIKKGLSPDEINKLYGVYLSYRKSYEGQMVKNPETQEEYAIACDEFYALFRENYSQYIGIIDPAKCTPPYEKYVYCSPSSWIEAKKQQLRRRLDKVLYGHKPNFSGREFQFNLLSTINYYHTTDNYIKMIYPMKNARIK</sequence>